<evidence type="ECO:0000313" key="2">
    <source>
        <dbReference type="EMBL" id="MBC5834120.1"/>
    </source>
</evidence>
<sequence>MEETVNKPIQKFESDKKKPPYLMGLLGFIPLVGFFVGVVLIILGITQYKDKKLTLIGLGGILFTVIVYSSIYYIGVVSDLGKDSWGQVSQIHLNRLIKNVEYYKIENGKYPDSLQQLESENEVVFIQDLTQGVNEKQQKYFNYENLGDKFLLFSSGNDRKPNTNDDIYPKVKKNTKTGWVKNK</sequence>
<dbReference type="RefSeq" id="WP_166125332.1">
    <property type="nucleotide sequence ID" value="NZ_JAANOQ010000001.1"/>
</dbReference>
<dbReference type="SUPFAM" id="SSF54523">
    <property type="entry name" value="Pili subunits"/>
    <property type="match status" value="1"/>
</dbReference>
<feature type="transmembrane region" description="Helical" evidence="1">
    <location>
        <begin position="20"/>
        <end position="43"/>
    </location>
</feature>
<proteinExistence type="predicted"/>
<evidence type="ECO:0000313" key="3">
    <source>
        <dbReference type="Proteomes" id="UP000605990"/>
    </source>
</evidence>
<dbReference type="EMBL" id="JACRUN010000001">
    <property type="protein sequence ID" value="MBC5834120.1"/>
    <property type="molecule type" value="Genomic_DNA"/>
</dbReference>
<dbReference type="InterPro" id="IPR045584">
    <property type="entry name" value="Pilin-like"/>
</dbReference>
<organism evidence="2 3">
    <name type="scientific">Flavobacterium bernardetii</name>
    <dbReference type="NCBI Taxonomy" id="2813823"/>
    <lineage>
        <taxon>Bacteria</taxon>
        <taxon>Pseudomonadati</taxon>
        <taxon>Bacteroidota</taxon>
        <taxon>Flavobacteriia</taxon>
        <taxon>Flavobacteriales</taxon>
        <taxon>Flavobacteriaceae</taxon>
        <taxon>Flavobacterium</taxon>
    </lineage>
</organism>
<feature type="transmembrane region" description="Helical" evidence="1">
    <location>
        <begin position="55"/>
        <end position="74"/>
    </location>
</feature>
<evidence type="ECO:0000256" key="1">
    <source>
        <dbReference type="SAM" id="Phobius"/>
    </source>
</evidence>
<protein>
    <submittedName>
        <fullName evidence="2">Type II secretion system protein GspG</fullName>
    </submittedName>
</protein>
<reference evidence="2 3" key="1">
    <citation type="submission" date="2020-08" db="EMBL/GenBank/DDBJ databases">
        <title>Description of novel Flavobacterium F-408 isolate.</title>
        <authorList>
            <person name="Saticioglu I.B."/>
            <person name="Duman M."/>
            <person name="Altun S."/>
        </authorList>
    </citation>
    <scope>NUCLEOTIDE SEQUENCE [LARGE SCALE GENOMIC DNA]</scope>
    <source>
        <strain evidence="2 3">F-408</strain>
    </source>
</reference>
<comment type="caution">
    <text evidence="2">The sequence shown here is derived from an EMBL/GenBank/DDBJ whole genome shotgun (WGS) entry which is preliminary data.</text>
</comment>
<dbReference type="Proteomes" id="UP000605990">
    <property type="component" value="Unassembled WGS sequence"/>
</dbReference>
<keyword evidence="1" id="KW-0812">Transmembrane</keyword>
<name>A0ABR7IWF4_9FLAO</name>
<keyword evidence="3" id="KW-1185">Reference proteome</keyword>
<gene>
    <name evidence="2" type="ORF">H8R27_04405</name>
</gene>
<accession>A0ABR7IWF4</accession>
<keyword evidence="1" id="KW-0472">Membrane</keyword>
<keyword evidence="1" id="KW-1133">Transmembrane helix</keyword>
<dbReference type="Gene3D" id="3.30.700.10">
    <property type="entry name" value="Glycoprotein, Type 4 Pilin"/>
    <property type="match status" value="1"/>
</dbReference>